<sequence length="49" mass="6215">MKYIDEQTRVFDECVRKRIIRKTSKKSEYRVWRFNVQRNILHSLRALFR</sequence>
<organism evidence="1 2">
    <name type="scientific">Habropoda laboriosa</name>
    <dbReference type="NCBI Taxonomy" id="597456"/>
    <lineage>
        <taxon>Eukaryota</taxon>
        <taxon>Metazoa</taxon>
        <taxon>Ecdysozoa</taxon>
        <taxon>Arthropoda</taxon>
        <taxon>Hexapoda</taxon>
        <taxon>Insecta</taxon>
        <taxon>Pterygota</taxon>
        <taxon>Neoptera</taxon>
        <taxon>Endopterygota</taxon>
        <taxon>Hymenoptera</taxon>
        <taxon>Apocrita</taxon>
        <taxon>Aculeata</taxon>
        <taxon>Apoidea</taxon>
        <taxon>Anthophila</taxon>
        <taxon>Apidae</taxon>
        <taxon>Habropoda</taxon>
    </lineage>
</organism>
<gene>
    <name evidence="1" type="ORF">WH47_07179</name>
</gene>
<reference evidence="1 2" key="1">
    <citation type="submission" date="2015-07" db="EMBL/GenBank/DDBJ databases">
        <title>The genome of Habropoda laboriosa.</title>
        <authorList>
            <person name="Pan H."/>
            <person name="Kapheim K."/>
        </authorList>
    </citation>
    <scope>NUCLEOTIDE SEQUENCE [LARGE SCALE GENOMIC DNA]</scope>
    <source>
        <strain evidence="1">0110345459</strain>
    </source>
</reference>
<dbReference type="AlphaFoldDB" id="A0A0L7QQU8"/>
<protein>
    <submittedName>
        <fullName evidence="1">Uncharacterized protein</fullName>
    </submittedName>
</protein>
<dbReference type="EMBL" id="KQ414785">
    <property type="protein sequence ID" value="KOC61002.1"/>
    <property type="molecule type" value="Genomic_DNA"/>
</dbReference>
<keyword evidence="2" id="KW-1185">Reference proteome</keyword>
<evidence type="ECO:0000313" key="2">
    <source>
        <dbReference type="Proteomes" id="UP000053825"/>
    </source>
</evidence>
<name>A0A0L7QQU8_9HYME</name>
<dbReference type="Proteomes" id="UP000053825">
    <property type="component" value="Unassembled WGS sequence"/>
</dbReference>
<proteinExistence type="predicted"/>
<evidence type="ECO:0000313" key="1">
    <source>
        <dbReference type="EMBL" id="KOC61002.1"/>
    </source>
</evidence>
<accession>A0A0L7QQU8</accession>